<evidence type="ECO:0000256" key="6">
    <source>
        <dbReference type="ARBA" id="ARBA00023242"/>
    </source>
</evidence>
<protein>
    <recommendedName>
        <fullName evidence="9">RecA family profile 1 domain-containing protein</fullName>
    </recommendedName>
</protein>
<dbReference type="GeneID" id="63762891"/>
<dbReference type="InterPro" id="IPR052093">
    <property type="entry name" value="HR_Repair_Mediator"/>
</dbReference>
<dbReference type="AlphaFoldDB" id="A0A1L9T6M3"/>
<dbReference type="GO" id="GO:0033063">
    <property type="term" value="C:Rad51B-Rad51C-Rad51D-XRCC2 complex"/>
    <property type="evidence" value="ECO:0007669"/>
    <property type="project" value="TreeGrafter"/>
</dbReference>
<keyword evidence="8" id="KW-1185">Reference proteome</keyword>
<dbReference type="Proteomes" id="UP000184356">
    <property type="component" value="Unassembled WGS sequence"/>
</dbReference>
<dbReference type="VEuPathDB" id="FungiDB:ASPSYDRAFT_442540"/>
<keyword evidence="2" id="KW-0547">Nucleotide-binding</keyword>
<organism evidence="7 8">
    <name type="scientific">Aspergillus sydowii CBS 593.65</name>
    <dbReference type="NCBI Taxonomy" id="1036612"/>
    <lineage>
        <taxon>Eukaryota</taxon>
        <taxon>Fungi</taxon>
        <taxon>Dikarya</taxon>
        <taxon>Ascomycota</taxon>
        <taxon>Pezizomycotina</taxon>
        <taxon>Eurotiomycetes</taxon>
        <taxon>Eurotiomycetidae</taxon>
        <taxon>Eurotiales</taxon>
        <taxon>Aspergillaceae</taxon>
        <taxon>Aspergillus</taxon>
        <taxon>Aspergillus subgen. Nidulantes</taxon>
    </lineage>
</organism>
<sequence length="231" mass="25702">MAQDTGSPLPRMRLRETLQRSIQRTKSSQTVEKLVQSLTHIRAQSLPHLLALLLHGPSSFPPEGCTLLVIDSVSGPFPSYFPNPTELKARLAQSKTIDKSQVQWLMNRNANVTSDLAIQLTKLATTHQMAVLAINQTRTRIKGQPRATLCPVLSGGSWESSINTRLVLYNDFHTTEDASDSIRFAEVMKRAGKLLALRLEENIIPFVIETVCSHNLQTLHSLTVRRTVCAP</sequence>
<proteinExistence type="predicted"/>
<dbReference type="GO" id="GO:0005657">
    <property type="term" value="C:replication fork"/>
    <property type="evidence" value="ECO:0007669"/>
    <property type="project" value="TreeGrafter"/>
</dbReference>
<dbReference type="InterPro" id="IPR027417">
    <property type="entry name" value="P-loop_NTPase"/>
</dbReference>
<dbReference type="GO" id="GO:0033065">
    <property type="term" value="C:Rad51C-XRCC3 complex"/>
    <property type="evidence" value="ECO:0007669"/>
    <property type="project" value="TreeGrafter"/>
</dbReference>
<dbReference type="GO" id="GO:0005524">
    <property type="term" value="F:ATP binding"/>
    <property type="evidence" value="ECO:0007669"/>
    <property type="project" value="UniProtKB-KW"/>
</dbReference>
<dbReference type="GO" id="GO:0000707">
    <property type="term" value="P:meiotic DNA recombinase assembly"/>
    <property type="evidence" value="ECO:0007669"/>
    <property type="project" value="TreeGrafter"/>
</dbReference>
<dbReference type="Gene3D" id="3.40.50.300">
    <property type="entry name" value="P-loop containing nucleotide triphosphate hydrolases"/>
    <property type="match status" value="1"/>
</dbReference>
<name>A0A1L9T6M3_9EURO</name>
<accession>A0A1L9T6M3</accession>
<dbReference type="PANTHER" id="PTHR46239">
    <property type="entry name" value="DNA REPAIR PROTEIN RAD51 HOMOLOG 3 RAD51C"/>
    <property type="match status" value="1"/>
</dbReference>
<evidence type="ECO:0000256" key="4">
    <source>
        <dbReference type="ARBA" id="ARBA00022840"/>
    </source>
</evidence>
<evidence type="ECO:0000256" key="2">
    <source>
        <dbReference type="ARBA" id="ARBA00022741"/>
    </source>
</evidence>
<dbReference type="OrthoDB" id="5957327at2759"/>
<gene>
    <name evidence="7" type="ORF">ASPSYDRAFT_442540</name>
</gene>
<evidence type="ECO:0000313" key="8">
    <source>
        <dbReference type="Proteomes" id="UP000184356"/>
    </source>
</evidence>
<keyword evidence="5" id="KW-0234">DNA repair</keyword>
<dbReference type="STRING" id="1036612.A0A1L9T6M3"/>
<dbReference type="PANTHER" id="PTHR46239:SF1">
    <property type="entry name" value="DNA REPAIR PROTEIN RAD51 HOMOLOG 3"/>
    <property type="match status" value="1"/>
</dbReference>
<dbReference type="GO" id="GO:0000400">
    <property type="term" value="F:four-way junction DNA binding"/>
    <property type="evidence" value="ECO:0007669"/>
    <property type="project" value="TreeGrafter"/>
</dbReference>
<evidence type="ECO:0000313" key="7">
    <source>
        <dbReference type="EMBL" id="OJJ55099.1"/>
    </source>
</evidence>
<evidence type="ECO:0000256" key="1">
    <source>
        <dbReference type="ARBA" id="ARBA00004123"/>
    </source>
</evidence>
<dbReference type="RefSeq" id="XP_040698905.1">
    <property type="nucleotide sequence ID" value="XM_040846818.1"/>
</dbReference>
<comment type="subcellular location">
    <subcellularLocation>
        <location evidence="1">Nucleus</location>
    </subcellularLocation>
</comment>
<dbReference type="GO" id="GO:0008821">
    <property type="term" value="F:crossover junction DNA endonuclease activity"/>
    <property type="evidence" value="ECO:0007669"/>
    <property type="project" value="TreeGrafter"/>
</dbReference>
<evidence type="ECO:0000256" key="5">
    <source>
        <dbReference type="ARBA" id="ARBA00023204"/>
    </source>
</evidence>
<dbReference type="GO" id="GO:0007131">
    <property type="term" value="P:reciprocal meiotic recombination"/>
    <property type="evidence" value="ECO:0007669"/>
    <property type="project" value="TreeGrafter"/>
</dbReference>
<keyword evidence="6" id="KW-0539">Nucleus</keyword>
<dbReference type="SUPFAM" id="SSF52540">
    <property type="entry name" value="P-loop containing nucleoside triphosphate hydrolases"/>
    <property type="match status" value="1"/>
</dbReference>
<evidence type="ECO:0000256" key="3">
    <source>
        <dbReference type="ARBA" id="ARBA00022763"/>
    </source>
</evidence>
<reference evidence="8" key="1">
    <citation type="journal article" date="2017" name="Genome Biol.">
        <title>Comparative genomics reveals high biological diversity and specific adaptations in the industrially and medically important fungal genus Aspergillus.</title>
        <authorList>
            <person name="de Vries R.P."/>
            <person name="Riley R."/>
            <person name="Wiebenga A."/>
            <person name="Aguilar-Osorio G."/>
            <person name="Amillis S."/>
            <person name="Uchima C.A."/>
            <person name="Anderluh G."/>
            <person name="Asadollahi M."/>
            <person name="Askin M."/>
            <person name="Barry K."/>
            <person name="Battaglia E."/>
            <person name="Bayram O."/>
            <person name="Benocci T."/>
            <person name="Braus-Stromeyer S.A."/>
            <person name="Caldana C."/>
            <person name="Canovas D."/>
            <person name="Cerqueira G.C."/>
            <person name="Chen F."/>
            <person name="Chen W."/>
            <person name="Choi C."/>
            <person name="Clum A."/>
            <person name="Dos Santos R.A."/>
            <person name="Damasio A.R."/>
            <person name="Diallinas G."/>
            <person name="Emri T."/>
            <person name="Fekete E."/>
            <person name="Flipphi M."/>
            <person name="Freyberg S."/>
            <person name="Gallo A."/>
            <person name="Gournas C."/>
            <person name="Habgood R."/>
            <person name="Hainaut M."/>
            <person name="Harispe M.L."/>
            <person name="Henrissat B."/>
            <person name="Hilden K.S."/>
            <person name="Hope R."/>
            <person name="Hossain A."/>
            <person name="Karabika E."/>
            <person name="Karaffa L."/>
            <person name="Karanyi Z."/>
            <person name="Krasevec N."/>
            <person name="Kuo A."/>
            <person name="Kusch H."/>
            <person name="LaButti K."/>
            <person name="Lagendijk E.L."/>
            <person name="Lapidus A."/>
            <person name="Levasseur A."/>
            <person name="Lindquist E."/>
            <person name="Lipzen A."/>
            <person name="Logrieco A.F."/>
            <person name="MacCabe A."/>
            <person name="Maekelae M.R."/>
            <person name="Malavazi I."/>
            <person name="Melin P."/>
            <person name="Meyer V."/>
            <person name="Mielnichuk N."/>
            <person name="Miskei M."/>
            <person name="Molnar A.P."/>
            <person name="Mule G."/>
            <person name="Ngan C.Y."/>
            <person name="Orejas M."/>
            <person name="Orosz E."/>
            <person name="Ouedraogo J.P."/>
            <person name="Overkamp K.M."/>
            <person name="Park H.-S."/>
            <person name="Perrone G."/>
            <person name="Piumi F."/>
            <person name="Punt P.J."/>
            <person name="Ram A.F."/>
            <person name="Ramon A."/>
            <person name="Rauscher S."/>
            <person name="Record E."/>
            <person name="Riano-Pachon D.M."/>
            <person name="Robert V."/>
            <person name="Roehrig J."/>
            <person name="Ruller R."/>
            <person name="Salamov A."/>
            <person name="Salih N.S."/>
            <person name="Samson R.A."/>
            <person name="Sandor E."/>
            <person name="Sanguinetti M."/>
            <person name="Schuetze T."/>
            <person name="Sepcic K."/>
            <person name="Shelest E."/>
            <person name="Sherlock G."/>
            <person name="Sophianopoulou V."/>
            <person name="Squina F.M."/>
            <person name="Sun H."/>
            <person name="Susca A."/>
            <person name="Todd R.B."/>
            <person name="Tsang A."/>
            <person name="Unkles S.E."/>
            <person name="van de Wiele N."/>
            <person name="van Rossen-Uffink D."/>
            <person name="Oliveira J.V."/>
            <person name="Vesth T.C."/>
            <person name="Visser J."/>
            <person name="Yu J.-H."/>
            <person name="Zhou M."/>
            <person name="Andersen M.R."/>
            <person name="Archer D.B."/>
            <person name="Baker S.E."/>
            <person name="Benoit I."/>
            <person name="Brakhage A.A."/>
            <person name="Braus G.H."/>
            <person name="Fischer R."/>
            <person name="Frisvad J.C."/>
            <person name="Goldman G.H."/>
            <person name="Houbraken J."/>
            <person name="Oakley B."/>
            <person name="Pocsi I."/>
            <person name="Scazzocchio C."/>
            <person name="Seiboth B."/>
            <person name="vanKuyk P.A."/>
            <person name="Wortman J."/>
            <person name="Dyer P.S."/>
            <person name="Grigoriev I.V."/>
        </authorList>
    </citation>
    <scope>NUCLEOTIDE SEQUENCE [LARGE SCALE GENOMIC DNA]</scope>
    <source>
        <strain evidence="8">CBS 593.65</strain>
    </source>
</reference>
<dbReference type="EMBL" id="KV878593">
    <property type="protein sequence ID" value="OJJ55099.1"/>
    <property type="molecule type" value="Genomic_DNA"/>
</dbReference>
<keyword evidence="4" id="KW-0067">ATP-binding</keyword>
<evidence type="ECO:0008006" key="9">
    <source>
        <dbReference type="Google" id="ProtNLM"/>
    </source>
</evidence>
<keyword evidence="3" id="KW-0227">DNA damage</keyword>